<keyword evidence="3" id="KW-1185">Reference proteome</keyword>
<dbReference type="Proteomes" id="UP000249762">
    <property type="component" value="Unassembled WGS sequence"/>
</dbReference>
<dbReference type="OrthoDB" id="397723at2"/>
<name>A0A328PQZ6_9MOLU</name>
<evidence type="ECO:0000313" key="3">
    <source>
        <dbReference type="Proteomes" id="UP000249762"/>
    </source>
</evidence>
<keyword evidence="1" id="KW-0812">Transmembrane</keyword>
<feature type="transmembrane region" description="Helical" evidence="1">
    <location>
        <begin position="132"/>
        <end position="153"/>
    </location>
</feature>
<sequence>MNYFFISKKINICSAYLNLVSSVGWISLVLLIGYYHIYVLHSDSEYYKNFPLKSFLANPFENLRQRTPTSSIQPTHEYAGAYIQKNGLSSFFAEQGFWTIIQPLYLISIFSSATNLLLALVSWFCFCKAKDFNYLVSSLASLLIPVFGGLFSLKINRRLSATWGPKAVKCISPAQSCKFKAKLLFSKLLGEPVIPTY</sequence>
<comment type="caution">
    <text evidence="2">The sequence shown here is derived from an EMBL/GenBank/DDBJ whole genome shotgun (WGS) entry which is preliminary data.</text>
</comment>
<evidence type="ECO:0000256" key="1">
    <source>
        <dbReference type="SAM" id="Phobius"/>
    </source>
</evidence>
<organism evidence="2 3">
    <name type="scientific">Mycoplasma wenyonii</name>
    <dbReference type="NCBI Taxonomy" id="65123"/>
    <lineage>
        <taxon>Bacteria</taxon>
        <taxon>Bacillati</taxon>
        <taxon>Mycoplasmatota</taxon>
        <taxon>Mollicutes</taxon>
        <taxon>Mycoplasmataceae</taxon>
        <taxon>Mycoplasma</taxon>
    </lineage>
</organism>
<evidence type="ECO:0000313" key="2">
    <source>
        <dbReference type="EMBL" id="RAO95298.1"/>
    </source>
</evidence>
<dbReference type="EMBL" id="QKVO01000001">
    <property type="protein sequence ID" value="RAO95298.1"/>
    <property type="molecule type" value="Genomic_DNA"/>
</dbReference>
<dbReference type="RefSeq" id="WP_112664963.1">
    <property type="nucleotide sequence ID" value="NZ_QKVO01000001.1"/>
</dbReference>
<keyword evidence="1" id="KW-1133">Transmembrane helix</keyword>
<dbReference type="AlphaFoldDB" id="A0A328PQZ6"/>
<feature type="transmembrane region" description="Helical" evidence="1">
    <location>
        <begin position="12"/>
        <end position="37"/>
    </location>
</feature>
<gene>
    <name evidence="2" type="ORF">DNK47_00350</name>
</gene>
<accession>A0A328PQZ6</accession>
<protein>
    <submittedName>
        <fullName evidence="2">Uncharacterized protein</fullName>
    </submittedName>
</protein>
<reference evidence="3" key="1">
    <citation type="submission" date="2018-06" db="EMBL/GenBank/DDBJ databases">
        <authorList>
            <person name="Martinez Ocampo F."/>
            <person name="Quiroz Castaneda R.E."/>
            <person name="Rojas Lopez X."/>
        </authorList>
    </citation>
    <scope>NUCLEOTIDE SEQUENCE [LARGE SCALE GENOMIC DNA]</scope>
    <source>
        <strain evidence="3">INIFAP02</strain>
    </source>
</reference>
<feature type="transmembrane region" description="Helical" evidence="1">
    <location>
        <begin position="104"/>
        <end position="125"/>
    </location>
</feature>
<keyword evidence="1" id="KW-0472">Membrane</keyword>
<proteinExistence type="predicted"/>